<name>A0A3B1DAS5_9ZZZZ</name>
<dbReference type="Gene3D" id="2.40.30.170">
    <property type="match status" value="1"/>
</dbReference>
<gene>
    <name evidence="3" type="ORF">MNBD_PLANCTO02-1641</name>
</gene>
<dbReference type="SUPFAM" id="SSF111369">
    <property type="entry name" value="HlyD-like secretion proteins"/>
    <property type="match status" value="1"/>
</dbReference>
<dbReference type="Gene3D" id="2.40.420.20">
    <property type="match status" value="1"/>
</dbReference>
<proteinExistence type="predicted"/>
<dbReference type="EMBL" id="UOGL01000387">
    <property type="protein sequence ID" value="VAX39946.1"/>
    <property type="molecule type" value="Genomic_DNA"/>
</dbReference>
<dbReference type="InterPro" id="IPR058625">
    <property type="entry name" value="MdtA-like_BSH"/>
</dbReference>
<feature type="coiled-coil region" evidence="1">
    <location>
        <begin position="422"/>
        <end position="471"/>
    </location>
</feature>
<keyword evidence="1" id="KW-0175">Coiled coil</keyword>
<dbReference type="Gene3D" id="1.10.287.470">
    <property type="entry name" value="Helix hairpin bin"/>
    <property type="match status" value="1"/>
</dbReference>
<dbReference type="Pfam" id="PF25917">
    <property type="entry name" value="BSH_RND"/>
    <property type="match status" value="1"/>
</dbReference>
<evidence type="ECO:0000256" key="1">
    <source>
        <dbReference type="SAM" id="Coils"/>
    </source>
</evidence>
<dbReference type="AlphaFoldDB" id="A0A3B1DAS5"/>
<organism evidence="3">
    <name type="scientific">hydrothermal vent metagenome</name>
    <dbReference type="NCBI Taxonomy" id="652676"/>
    <lineage>
        <taxon>unclassified sequences</taxon>
        <taxon>metagenomes</taxon>
        <taxon>ecological metagenomes</taxon>
    </lineage>
</organism>
<evidence type="ECO:0000313" key="3">
    <source>
        <dbReference type="EMBL" id="VAX39946.1"/>
    </source>
</evidence>
<reference evidence="3" key="1">
    <citation type="submission" date="2018-06" db="EMBL/GenBank/DDBJ databases">
        <authorList>
            <person name="Zhirakovskaya E."/>
        </authorList>
    </citation>
    <scope>NUCLEOTIDE SEQUENCE</scope>
</reference>
<sequence length="547" mass="61481">MTELSSLPSPSKSSVSPVAIPWRRIVVSLLLGVGALGIGGLGYVKLSALKQPPSVRIPLPKVYVVETYSVKPESLREQITAFGTARADHEVVISAQVTGEVIKFSPRLGSLEVGQFVQGPQNASLQKKSQQGEFLLQIDPKVYQQQVEQAEKQLAIDAASIARLNQEELNNERNLLKSKEDYKEYLAEYNRVKNLRAKNIIAESQLTRAKLELGKYQDSLNQRQNKKNLIPIRKLVLEKRLESHQNDFKMAKFNLAHATVTAPMSGSIREVMVERGTFVRVGEPLLKLTDTSRIEIPVPVTLSDYAKVEQLLQQQQKILVRIAPHETAPYFRTGYITRIAPVANTATRTVNLFVDVKNDKEALHQDRLFIYGSLGSAKQTDKIAPVLPGMFLHTRIEGPVLKNVIIIPREAILHQRVFVTGKLDLNAEIKKIEKKISALKTISDKTKQRKLNELKRQKRALSAELDELPAKNNGKVTIARKRKVQVQRTLQSFAIIHSGLKQGEQIILTNLDIMHEGARIRVGSKRTLNEELQKQRIPLVRPLSPQK</sequence>
<dbReference type="Gene3D" id="2.40.50.100">
    <property type="match status" value="1"/>
</dbReference>
<dbReference type="PANTHER" id="PTHR30469">
    <property type="entry name" value="MULTIDRUG RESISTANCE PROTEIN MDTA"/>
    <property type="match status" value="1"/>
</dbReference>
<accession>A0A3B1DAS5</accession>
<evidence type="ECO:0000259" key="2">
    <source>
        <dbReference type="Pfam" id="PF25917"/>
    </source>
</evidence>
<dbReference type="PANTHER" id="PTHR30469:SF15">
    <property type="entry name" value="HLYD FAMILY OF SECRETION PROTEINS"/>
    <property type="match status" value="1"/>
</dbReference>
<feature type="domain" description="Multidrug resistance protein MdtA-like barrel-sandwich hybrid" evidence="2">
    <location>
        <begin position="129"/>
        <end position="287"/>
    </location>
</feature>
<protein>
    <recommendedName>
        <fullName evidence="2">Multidrug resistance protein MdtA-like barrel-sandwich hybrid domain-containing protein</fullName>
    </recommendedName>
</protein>
<dbReference type="GO" id="GO:1990281">
    <property type="term" value="C:efflux pump complex"/>
    <property type="evidence" value="ECO:0007669"/>
    <property type="project" value="TreeGrafter"/>
</dbReference>
<dbReference type="GO" id="GO:0015562">
    <property type="term" value="F:efflux transmembrane transporter activity"/>
    <property type="evidence" value="ECO:0007669"/>
    <property type="project" value="TreeGrafter"/>
</dbReference>